<sequence length="195" mass="23042">MKTLMGYLDNQLRLLVRTTEDEIKEFELPVENIHYWYPFNTNYEYRFSSSKEYLYLVRNKHYNGSEVYTVNILKHSKPLERKDGTLFNPSVYGRNMQLIRKAAMLGIPTITEQYSMEEITEGFNKVGQLINIVKTVMQQRYIEDNEDVWFAPEIPSLEWDTAVYAQATPEEVQALEDFGEILTMLQLMRKIMEGK</sequence>
<dbReference type="InterPro" id="IPR049102">
    <property type="entry name" value="Gp67_N"/>
</dbReference>
<dbReference type="EMBL" id="KM236245">
    <property type="protein sequence ID" value="AIW03294.1"/>
    <property type="molecule type" value="Genomic_DNA"/>
</dbReference>
<reference evidence="3 4" key="1">
    <citation type="submission" date="2014-07" db="EMBL/GenBank/DDBJ databases">
        <title>Complete Genome of Bacillus megaterium Myophage Mater.</title>
        <authorList>
            <person name="Lancaster J.C."/>
            <person name="Hodde M.K."/>
            <person name="Hernandez A.C."/>
            <person name="Everett G.F.K."/>
        </authorList>
    </citation>
    <scope>NUCLEOTIDE SEQUENCE [LARGE SCALE GENOMIC DNA]</scope>
</reference>
<accession>A0A0A0RNS7</accession>
<name>A0A0A0RNS7_9CAUD</name>
<evidence type="ECO:0000259" key="2">
    <source>
        <dbReference type="Pfam" id="PF20881"/>
    </source>
</evidence>
<dbReference type="RefSeq" id="YP_009151096.1">
    <property type="nucleotide sequence ID" value="NC_027366.1"/>
</dbReference>
<gene>
    <name evidence="3" type="ORF">CPT_Mater137</name>
</gene>
<keyword evidence="4" id="KW-1185">Reference proteome</keyword>
<dbReference type="GeneID" id="24607036"/>
<feature type="domain" description="Gp67 N-terminal" evidence="1">
    <location>
        <begin position="12"/>
        <end position="85"/>
    </location>
</feature>
<evidence type="ECO:0000313" key="3">
    <source>
        <dbReference type="EMBL" id="AIW03294.1"/>
    </source>
</evidence>
<dbReference type="InterPro" id="IPR049103">
    <property type="entry name" value="Gp67_C"/>
</dbReference>
<dbReference type="Pfam" id="PF20880">
    <property type="entry name" value="G1_gp67_N"/>
    <property type="match status" value="1"/>
</dbReference>
<evidence type="ECO:0000259" key="1">
    <source>
        <dbReference type="Pfam" id="PF20880"/>
    </source>
</evidence>
<dbReference type="Pfam" id="PF20881">
    <property type="entry name" value="G1_gp67_C"/>
    <property type="match status" value="1"/>
</dbReference>
<evidence type="ECO:0000313" key="4">
    <source>
        <dbReference type="Proteomes" id="UP000030206"/>
    </source>
</evidence>
<protein>
    <submittedName>
        <fullName evidence="3">Uncharacterized protein</fullName>
    </submittedName>
</protein>
<dbReference type="OrthoDB" id="11463at10239"/>
<feature type="domain" description="Gp67 C-terminal" evidence="2">
    <location>
        <begin position="95"/>
        <end position="193"/>
    </location>
</feature>
<organism evidence="3 4">
    <name type="scientific">Bacillus phage Mater</name>
    <dbReference type="NCBI Taxonomy" id="1540090"/>
    <lineage>
        <taxon>Viruses</taxon>
        <taxon>Duplodnaviria</taxon>
        <taxon>Heunggongvirae</taxon>
        <taxon>Uroviricota</taxon>
        <taxon>Caudoviricetes</taxon>
        <taxon>Herelleviridae</taxon>
        <taxon>Bastillevirinae</taxon>
        <taxon>Matervirus</taxon>
        <taxon>Matervirus mater</taxon>
    </lineage>
</organism>
<proteinExistence type="predicted"/>
<dbReference type="KEGG" id="vg:24607036"/>
<dbReference type="Proteomes" id="UP000030206">
    <property type="component" value="Segment"/>
</dbReference>